<dbReference type="OrthoDB" id="2389101at2759"/>
<feature type="non-terminal residue" evidence="1">
    <location>
        <position position="1"/>
    </location>
</feature>
<accession>A0A9N9JLX5</accession>
<dbReference type="Proteomes" id="UP000789396">
    <property type="component" value="Unassembled WGS sequence"/>
</dbReference>
<gene>
    <name evidence="1" type="ORF">RFULGI_LOCUS16381</name>
</gene>
<comment type="caution">
    <text evidence="1">The sequence shown here is derived from an EMBL/GenBank/DDBJ whole genome shotgun (WGS) entry which is preliminary data.</text>
</comment>
<name>A0A9N9JLX5_9GLOM</name>
<dbReference type="EMBL" id="CAJVPZ010057871">
    <property type="protein sequence ID" value="CAG8787381.1"/>
    <property type="molecule type" value="Genomic_DNA"/>
</dbReference>
<proteinExistence type="predicted"/>
<evidence type="ECO:0000313" key="1">
    <source>
        <dbReference type="EMBL" id="CAG8787381.1"/>
    </source>
</evidence>
<reference evidence="1" key="1">
    <citation type="submission" date="2021-06" db="EMBL/GenBank/DDBJ databases">
        <authorList>
            <person name="Kallberg Y."/>
            <person name="Tangrot J."/>
            <person name="Rosling A."/>
        </authorList>
    </citation>
    <scope>NUCLEOTIDE SEQUENCE</scope>
    <source>
        <strain evidence="1">IN212</strain>
    </source>
</reference>
<organism evidence="1 2">
    <name type="scientific">Racocetra fulgida</name>
    <dbReference type="NCBI Taxonomy" id="60492"/>
    <lineage>
        <taxon>Eukaryota</taxon>
        <taxon>Fungi</taxon>
        <taxon>Fungi incertae sedis</taxon>
        <taxon>Mucoromycota</taxon>
        <taxon>Glomeromycotina</taxon>
        <taxon>Glomeromycetes</taxon>
        <taxon>Diversisporales</taxon>
        <taxon>Gigasporaceae</taxon>
        <taxon>Racocetra</taxon>
    </lineage>
</organism>
<protein>
    <submittedName>
        <fullName evidence="1">19696_t:CDS:1</fullName>
    </submittedName>
</protein>
<keyword evidence="2" id="KW-1185">Reference proteome</keyword>
<evidence type="ECO:0000313" key="2">
    <source>
        <dbReference type="Proteomes" id="UP000789396"/>
    </source>
</evidence>
<dbReference type="AlphaFoldDB" id="A0A9N9JLX5"/>
<sequence>QKLPEIVTKKSKAKDQNLLKNSMNNNTEFTNIDPFFEEEFDELLQINVEVVSMDMNNESVVENFFDVKTFEQSQGISEESLNTSSQRHITSADGDWSIDDIFSLPNYPTLE</sequence>